<dbReference type="PANTHER" id="PTHR40465">
    <property type="entry name" value="CHROMOSOME 1, WHOLE GENOME SHOTGUN SEQUENCE"/>
    <property type="match status" value="1"/>
</dbReference>
<keyword evidence="2" id="KW-0812">Transmembrane</keyword>
<feature type="compositionally biased region" description="Basic and acidic residues" evidence="1">
    <location>
        <begin position="330"/>
        <end position="342"/>
    </location>
</feature>
<gene>
    <name evidence="4" type="ORF">PLICRDRAFT_179929</name>
</gene>
<feature type="transmembrane region" description="Helical" evidence="2">
    <location>
        <begin position="47"/>
        <end position="68"/>
    </location>
</feature>
<feature type="transmembrane region" description="Helical" evidence="2">
    <location>
        <begin position="12"/>
        <end position="35"/>
    </location>
</feature>
<evidence type="ECO:0000313" key="4">
    <source>
        <dbReference type="EMBL" id="KII83895.1"/>
    </source>
</evidence>
<reference evidence="4 5" key="1">
    <citation type="submission" date="2014-06" db="EMBL/GenBank/DDBJ databases">
        <title>Evolutionary Origins and Diversification of the Mycorrhizal Mutualists.</title>
        <authorList>
            <consortium name="DOE Joint Genome Institute"/>
            <consortium name="Mycorrhizal Genomics Consortium"/>
            <person name="Kohler A."/>
            <person name="Kuo A."/>
            <person name="Nagy L.G."/>
            <person name="Floudas D."/>
            <person name="Copeland A."/>
            <person name="Barry K.W."/>
            <person name="Cichocki N."/>
            <person name="Veneault-Fourrey C."/>
            <person name="LaButti K."/>
            <person name="Lindquist E.A."/>
            <person name="Lipzen A."/>
            <person name="Lundell T."/>
            <person name="Morin E."/>
            <person name="Murat C."/>
            <person name="Riley R."/>
            <person name="Ohm R."/>
            <person name="Sun H."/>
            <person name="Tunlid A."/>
            <person name="Henrissat B."/>
            <person name="Grigoriev I.V."/>
            <person name="Hibbett D.S."/>
            <person name="Martin F."/>
        </authorList>
    </citation>
    <scope>NUCLEOTIDE SEQUENCE [LARGE SCALE GENOMIC DNA]</scope>
    <source>
        <strain evidence="4 5">FD-325 SS-3</strain>
    </source>
</reference>
<organism evidence="4 5">
    <name type="scientific">Plicaturopsis crispa FD-325 SS-3</name>
    <dbReference type="NCBI Taxonomy" id="944288"/>
    <lineage>
        <taxon>Eukaryota</taxon>
        <taxon>Fungi</taxon>
        <taxon>Dikarya</taxon>
        <taxon>Basidiomycota</taxon>
        <taxon>Agaricomycotina</taxon>
        <taxon>Agaricomycetes</taxon>
        <taxon>Agaricomycetidae</taxon>
        <taxon>Amylocorticiales</taxon>
        <taxon>Amylocorticiaceae</taxon>
        <taxon>Plicatura</taxon>
        <taxon>Plicaturopsis crispa</taxon>
    </lineage>
</organism>
<dbReference type="InterPro" id="IPR045339">
    <property type="entry name" value="DUF6534"/>
</dbReference>
<evidence type="ECO:0000259" key="3">
    <source>
        <dbReference type="Pfam" id="PF20152"/>
    </source>
</evidence>
<dbReference type="PANTHER" id="PTHR40465:SF1">
    <property type="entry name" value="DUF6534 DOMAIN-CONTAINING PROTEIN"/>
    <property type="match status" value="1"/>
</dbReference>
<feature type="compositionally biased region" description="Polar residues" evidence="1">
    <location>
        <begin position="253"/>
        <end position="265"/>
    </location>
</feature>
<name>A0A0C9SWS3_PLICR</name>
<feature type="compositionally biased region" description="Basic and acidic residues" evidence="1">
    <location>
        <begin position="301"/>
        <end position="312"/>
    </location>
</feature>
<feature type="transmembrane region" description="Helical" evidence="2">
    <location>
        <begin position="88"/>
        <end position="106"/>
    </location>
</feature>
<feature type="domain" description="DUF6534" evidence="3">
    <location>
        <begin position="165"/>
        <end position="249"/>
    </location>
</feature>
<dbReference type="HOGENOM" id="CLU_046025_2_0_1"/>
<dbReference type="Pfam" id="PF20152">
    <property type="entry name" value="DUF6534"/>
    <property type="match status" value="1"/>
</dbReference>
<feature type="transmembrane region" description="Helical" evidence="2">
    <location>
        <begin position="118"/>
        <end position="144"/>
    </location>
</feature>
<evidence type="ECO:0000256" key="2">
    <source>
        <dbReference type="SAM" id="Phobius"/>
    </source>
</evidence>
<sequence>MALGPAEVAHGPFLIGTLFNVLLYGVMIAQTFLYFTTFKKDRIWLKLFVALLFCADTINVGFDAVYIYNSLVIHFDDIPFLAKADWVFGTDPAMTGIIGTLVQLFFAWRVKVLNRRSIYAVIAIVLLAICSCLCSIGTSIAISMVPNFTEFQRFKIVVIVWLVCSALCDVIITFALVWHLRRHKTGFSATDDIVNRIIRATVQTGLLTAIWASVDLVVFLVNPTGLHLVFNVPLSKLYTNSLLSSMNARGGWQASSSNRTPSGVDSRSHQAHEYPTRGTDVVKLPGTNTGPEVFVHVEQHEMSDAPGDRKAGDSMFADHVSAQESDSEWADVKKHPGRDNMV</sequence>
<evidence type="ECO:0000256" key="1">
    <source>
        <dbReference type="SAM" id="MobiDB-lite"/>
    </source>
</evidence>
<dbReference type="EMBL" id="KN832573">
    <property type="protein sequence ID" value="KII83895.1"/>
    <property type="molecule type" value="Genomic_DNA"/>
</dbReference>
<proteinExistence type="predicted"/>
<protein>
    <recommendedName>
        <fullName evidence="3">DUF6534 domain-containing protein</fullName>
    </recommendedName>
</protein>
<keyword evidence="2" id="KW-0472">Membrane</keyword>
<accession>A0A0C9SWS3</accession>
<dbReference type="OrthoDB" id="3183258at2759"/>
<keyword evidence="5" id="KW-1185">Reference proteome</keyword>
<feature type="region of interest" description="Disordered" evidence="1">
    <location>
        <begin position="301"/>
        <end position="342"/>
    </location>
</feature>
<dbReference type="Proteomes" id="UP000053263">
    <property type="component" value="Unassembled WGS sequence"/>
</dbReference>
<dbReference type="AlphaFoldDB" id="A0A0C9SWS3"/>
<feature type="compositionally biased region" description="Basic and acidic residues" evidence="1">
    <location>
        <begin position="266"/>
        <end position="275"/>
    </location>
</feature>
<feature type="transmembrane region" description="Helical" evidence="2">
    <location>
        <begin position="156"/>
        <end position="178"/>
    </location>
</feature>
<feature type="region of interest" description="Disordered" evidence="1">
    <location>
        <begin position="253"/>
        <end position="285"/>
    </location>
</feature>
<keyword evidence="2" id="KW-1133">Transmembrane helix</keyword>
<evidence type="ECO:0000313" key="5">
    <source>
        <dbReference type="Proteomes" id="UP000053263"/>
    </source>
</evidence>